<dbReference type="Gene3D" id="3.40.50.1110">
    <property type="entry name" value="SGNH hydrolase"/>
    <property type="match status" value="1"/>
</dbReference>
<dbReference type="PANTHER" id="PTHR31988">
    <property type="entry name" value="ESTERASE, PUTATIVE (DUF303)-RELATED"/>
    <property type="match status" value="1"/>
</dbReference>
<dbReference type="PANTHER" id="PTHR31988:SF19">
    <property type="entry name" value="9-O-ACETYL-N-ACETYLNEURAMINIC ACID DEACETYLASE-RELATED"/>
    <property type="match status" value="1"/>
</dbReference>
<evidence type="ECO:0000313" key="3">
    <source>
        <dbReference type="EMBL" id="GAX84345.1"/>
    </source>
</evidence>
<proteinExistence type="predicted"/>
<accession>A0A250XMM4</accession>
<evidence type="ECO:0000256" key="1">
    <source>
        <dbReference type="ARBA" id="ARBA00022801"/>
    </source>
</evidence>
<name>A0A250XMM4_9CHLO</name>
<keyword evidence="4" id="KW-1185">Reference proteome</keyword>
<feature type="domain" description="Sialate O-acetylesterase" evidence="2">
    <location>
        <begin position="1"/>
        <end position="81"/>
    </location>
</feature>
<dbReference type="Pfam" id="PF03629">
    <property type="entry name" value="SASA"/>
    <property type="match status" value="1"/>
</dbReference>
<reference evidence="3 4" key="1">
    <citation type="submission" date="2017-08" db="EMBL/GenBank/DDBJ databases">
        <title>Acidophilic green algal genome provides insights into adaptation to an acidic environment.</title>
        <authorList>
            <person name="Hirooka S."/>
            <person name="Hirose Y."/>
            <person name="Kanesaki Y."/>
            <person name="Higuchi S."/>
            <person name="Fujiwara T."/>
            <person name="Onuma R."/>
            <person name="Era A."/>
            <person name="Ohbayashi R."/>
            <person name="Uzuka A."/>
            <person name="Nozaki H."/>
            <person name="Yoshikawa H."/>
            <person name="Miyagishima S.Y."/>
        </authorList>
    </citation>
    <scope>NUCLEOTIDE SEQUENCE [LARGE SCALE GENOMIC DNA]</scope>
    <source>
        <strain evidence="3 4">NIES-2499</strain>
    </source>
</reference>
<dbReference type="Proteomes" id="UP000232323">
    <property type="component" value="Unassembled WGS sequence"/>
</dbReference>
<sequence>MIWVQGESDTMSTGSSSMYKSNLQTFILAVRSTFSAYNPSLPIIMGVTSTENRYLQYPFTGQIRHAQQYDNPATPNIVKVDMQVGRKQVSLYYRIIMHKILFS</sequence>
<gene>
    <name evidence="3" type="ORF">CEUSTIGMA_g11767.t1</name>
</gene>
<dbReference type="InterPro" id="IPR036514">
    <property type="entry name" value="SGNH_hydro_sf"/>
</dbReference>
<organism evidence="3 4">
    <name type="scientific">Chlamydomonas eustigma</name>
    <dbReference type="NCBI Taxonomy" id="1157962"/>
    <lineage>
        <taxon>Eukaryota</taxon>
        <taxon>Viridiplantae</taxon>
        <taxon>Chlorophyta</taxon>
        <taxon>core chlorophytes</taxon>
        <taxon>Chlorophyceae</taxon>
        <taxon>CS clade</taxon>
        <taxon>Chlamydomonadales</taxon>
        <taxon>Chlamydomonadaceae</taxon>
        <taxon>Chlamydomonas</taxon>
    </lineage>
</organism>
<dbReference type="InterPro" id="IPR005181">
    <property type="entry name" value="SASA"/>
</dbReference>
<dbReference type="InterPro" id="IPR052940">
    <property type="entry name" value="Carb_Esterase_6"/>
</dbReference>
<comment type="caution">
    <text evidence="3">The sequence shown here is derived from an EMBL/GenBank/DDBJ whole genome shotgun (WGS) entry which is preliminary data.</text>
</comment>
<dbReference type="GO" id="GO:0016787">
    <property type="term" value="F:hydrolase activity"/>
    <property type="evidence" value="ECO:0007669"/>
    <property type="project" value="UniProtKB-KW"/>
</dbReference>
<dbReference type="OrthoDB" id="42638at2759"/>
<evidence type="ECO:0000259" key="2">
    <source>
        <dbReference type="Pfam" id="PF03629"/>
    </source>
</evidence>
<evidence type="ECO:0000313" key="4">
    <source>
        <dbReference type="Proteomes" id="UP000232323"/>
    </source>
</evidence>
<dbReference type="SUPFAM" id="SSF52266">
    <property type="entry name" value="SGNH hydrolase"/>
    <property type="match status" value="1"/>
</dbReference>
<dbReference type="EMBL" id="BEGY01000123">
    <property type="protein sequence ID" value="GAX84345.1"/>
    <property type="molecule type" value="Genomic_DNA"/>
</dbReference>
<protein>
    <recommendedName>
        <fullName evidence="2">Sialate O-acetylesterase domain-containing protein</fullName>
    </recommendedName>
</protein>
<dbReference type="AlphaFoldDB" id="A0A250XMM4"/>
<keyword evidence="1" id="KW-0378">Hydrolase</keyword>